<protein>
    <submittedName>
        <fullName evidence="2">GNAT family N-acetyltransferase</fullName>
    </submittedName>
</protein>
<reference evidence="2 3" key="2">
    <citation type="submission" date="2016-12" db="EMBL/GenBank/DDBJ databases">
        <title>Draft Genome Sequence of Cystobacter ferrugineus Strain Cbfe23.</title>
        <authorList>
            <person name="Akbar S."/>
            <person name="Dowd S.E."/>
            <person name="Stevens D.C."/>
        </authorList>
    </citation>
    <scope>NUCLEOTIDE SEQUENCE [LARGE SCALE GENOMIC DNA]</scope>
    <source>
        <strain evidence="2 3">Cbfe23</strain>
    </source>
</reference>
<dbReference type="STRING" id="83449.BON30_45815"/>
<keyword evidence="3" id="KW-1185">Reference proteome</keyword>
<dbReference type="EMBL" id="MPIN01000024">
    <property type="protein sequence ID" value="OJH33976.1"/>
    <property type="molecule type" value="Genomic_DNA"/>
</dbReference>
<dbReference type="RefSeq" id="WP_071904963.1">
    <property type="nucleotide sequence ID" value="NZ_MPIN01000024.1"/>
</dbReference>
<dbReference type="Gene3D" id="3.40.630.30">
    <property type="match status" value="1"/>
</dbReference>
<dbReference type="InterPro" id="IPR000182">
    <property type="entry name" value="GNAT_dom"/>
</dbReference>
<gene>
    <name evidence="2" type="ORF">BON30_45815</name>
</gene>
<dbReference type="Pfam" id="PF13527">
    <property type="entry name" value="Acetyltransf_9"/>
    <property type="match status" value="1"/>
</dbReference>
<sequence>MTPPAVVEIDHRDPALQAAFCDYVPRVFRTVDFRRWCEWGEWNDDYRAFAVLDEGRVVANASVMRMRLRIEGREVIGYQLGAVGCVPSHRGRGLSRGVMSAALESCGEAPVLLFANKNVLGFYPRFGFKPWEQALFGAAFHAVPGGEPAPVLDLVEAHVREGLVSLSEEGLAVTERFGSRGHARIASWYAANAFSRPLRQLHADAWVFAGVENGTLYIDDIFAREPFDPRPHIPRLIDQPITAVHFGFTPERWWPWAGVAGEDSEAYLFVRNLGPPSGPHRFPVMART</sequence>
<organism evidence="2 3">
    <name type="scientific">Cystobacter ferrugineus</name>
    <dbReference type="NCBI Taxonomy" id="83449"/>
    <lineage>
        <taxon>Bacteria</taxon>
        <taxon>Pseudomonadati</taxon>
        <taxon>Myxococcota</taxon>
        <taxon>Myxococcia</taxon>
        <taxon>Myxococcales</taxon>
        <taxon>Cystobacterineae</taxon>
        <taxon>Archangiaceae</taxon>
        <taxon>Cystobacter</taxon>
    </lineage>
</organism>
<reference evidence="3" key="1">
    <citation type="submission" date="2016-11" db="EMBL/GenBank/DDBJ databases">
        <authorList>
            <person name="Shukria A."/>
            <person name="Stevens D.C."/>
        </authorList>
    </citation>
    <scope>NUCLEOTIDE SEQUENCE [LARGE SCALE GENOMIC DNA]</scope>
    <source>
        <strain evidence="3">Cbfe23</strain>
    </source>
</reference>
<evidence type="ECO:0000313" key="2">
    <source>
        <dbReference type="EMBL" id="OJH33976.1"/>
    </source>
</evidence>
<dbReference type="InterPro" id="IPR016181">
    <property type="entry name" value="Acyl_CoA_acyltransferase"/>
</dbReference>
<dbReference type="SUPFAM" id="SSF55729">
    <property type="entry name" value="Acyl-CoA N-acyltransferases (Nat)"/>
    <property type="match status" value="1"/>
</dbReference>
<comment type="caution">
    <text evidence="2">The sequence shown here is derived from an EMBL/GenBank/DDBJ whole genome shotgun (WGS) entry which is preliminary data.</text>
</comment>
<dbReference type="Proteomes" id="UP000182229">
    <property type="component" value="Unassembled WGS sequence"/>
</dbReference>
<evidence type="ECO:0000259" key="1">
    <source>
        <dbReference type="PROSITE" id="PS51186"/>
    </source>
</evidence>
<dbReference type="AlphaFoldDB" id="A0A1L9AVF2"/>
<dbReference type="GO" id="GO:0016747">
    <property type="term" value="F:acyltransferase activity, transferring groups other than amino-acyl groups"/>
    <property type="evidence" value="ECO:0007669"/>
    <property type="project" value="InterPro"/>
</dbReference>
<proteinExistence type="predicted"/>
<keyword evidence="2" id="KW-0808">Transferase</keyword>
<feature type="domain" description="N-acetyltransferase" evidence="1">
    <location>
        <begin position="7"/>
        <end position="150"/>
    </location>
</feature>
<name>A0A1L9AVF2_9BACT</name>
<accession>A0A1L9AVF2</accession>
<dbReference type="PROSITE" id="PS51186">
    <property type="entry name" value="GNAT"/>
    <property type="match status" value="1"/>
</dbReference>
<dbReference type="OrthoDB" id="9797178at2"/>
<evidence type="ECO:0000313" key="3">
    <source>
        <dbReference type="Proteomes" id="UP000182229"/>
    </source>
</evidence>